<dbReference type="GO" id="GO:0008713">
    <property type="term" value="F:ADP-heptose-lipopolysaccharide heptosyltransferase activity"/>
    <property type="evidence" value="ECO:0007669"/>
    <property type="project" value="TreeGrafter"/>
</dbReference>
<dbReference type="Gene3D" id="3.40.50.2000">
    <property type="entry name" value="Glycogen Phosphorylase B"/>
    <property type="match status" value="2"/>
</dbReference>
<dbReference type="InterPro" id="IPR051199">
    <property type="entry name" value="LPS_LOS_Heptosyltrfase"/>
</dbReference>
<sequence length="342" mass="38239">MQKPQRIVVLRLSAMGDVAMTVPVLLAMRRLYPEVELISLSRKRFFPILQHIPGITLIEAAVNEQHKSILGLRRLAKEINEYQPDAIADLHNVLRTKILRLFLGGLSKAVIDKGRKEKKRLVNDPHFFQPLPTTFERYQRVFEDLGLPVHVAMSDVLSRQAIPQKAHSLIGDHECRWIGLAPFAAHDAKALSLQKAKELVAAIMNIDNVKVLLFGGGAAEAKELELVAGTMSNVFNMAGRMSFKEELQLLSNLDAMVSMDSGNGHLAAMYGIPVITIWGNTHPHAGFAPFLQPEENQITPNLEQFPLIPTSIYGNKVPKGYEKVMDTVDCDRVVERLKELLF</sequence>
<dbReference type="RefSeq" id="WP_041495571.1">
    <property type="nucleotide sequence ID" value="NZ_AP014548.1"/>
</dbReference>
<keyword evidence="5" id="KW-1185">Reference proteome</keyword>
<keyword evidence="3" id="KW-1133">Transmembrane helix</keyword>
<protein>
    <submittedName>
        <fullName evidence="4">LPS heptosyltransferase</fullName>
    </submittedName>
</protein>
<dbReference type="GO" id="GO:0005829">
    <property type="term" value="C:cytosol"/>
    <property type="evidence" value="ECO:0007669"/>
    <property type="project" value="TreeGrafter"/>
</dbReference>
<dbReference type="PANTHER" id="PTHR30160">
    <property type="entry name" value="TETRAACYLDISACCHARIDE 4'-KINASE-RELATED"/>
    <property type="match status" value="1"/>
</dbReference>
<dbReference type="Proteomes" id="UP000031760">
    <property type="component" value="Chromosome"/>
</dbReference>
<organism evidence="4 5">
    <name type="scientific">Nonlabens marinus S1-08</name>
    <dbReference type="NCBI Taxonomy" id="1454201"/>
    <lineage>
        <taxon>Bacteria</taxon>
        <taxon>Pseudomonadati</taxon>
        <taxon>Bacteroidota</taxon>
        <taxon>Flavobacteriia</taxon>
        <taxon>Flavobacteriales</taxon>
        <taxon>Flavobacteriaceae</taxon>
        <taxon>Nonlabens</taxon>
    </lineage>
</organism>
<dbReference type="Pfam" id="PF01075">
    <property type="entry name" value="Glyco_transf_9"/>
    <property type="match status" value="1"/>
</dbReference>
<keyword evidence="3" id="KW-0812">Transmembrane</keyword>
<dbReference type="GO" id="GO:0009244">
    <property type="term" value="P:lipopolysaccharide core region biosynthetic process"/>
    <property type="evidence" value="ECO:0007669"/>
    <property type="project" value="TreeGrafter"/>
</dbReference>
<accession>W8VZN2</accession>
<dbReference type="KEGG" id="nmf:NMS_0862"/>
<evidence type="ECO:0000256" key="2">
    <source>
        <dbReference type="ARBA" id="ARBA00022679"/>
    </source>
</evidence>
<keyword evidence="2 4" id="KW-0808">Transferase</keyword>
<keyword evidence="1" id="KW-0328">Glycosyltransferase</keyword>
<keyword evidence="3" id="KW-0472">Membrane</keyword>
<name>W8VZN2_9FLAO</name>
<gene>
    <name evidence="4" type="ORF">NMS_0862</name>
</gene>
<dbReference type="InterPro" id="IPR002201">
    <property type="entry name" value="Glyco_trans_9"/>
</dbReference>
<evidence type="ECO:0000256" key="3">
    <source>
        <dbReference type="SAM" id="Phobius"/>
    </source>
</evidence>
<proteinExistence type="predicted"/>
<dbReference type="SUPFAM" id="SSF53756">
    <property type="entry name" value="UDP-Glycosyltransferase/glycogen phosphorylase"/>
    <property type="match status" value="1"/>
</dbReference>
<feature type="transmembrane region" description="Helical" evidence="3">
    <location>
        <begin position="12"/>
        <end position="32"/>
    </location>
</feature>
<dbReference type="EMBL" id="AP014548">
    <property type="protein sequence ID" value="BAO54871.1"/>
    <property type="molecule type" value="Genomic_DNA"/>
</dbReference>
<dbReference type="PANTHER" id="PTHR30160:SF22">
    <property type="entry name" value="LIPOPOLYSACCHARIDE CORE BIOSYNTHESIS PROTEIN"/>
    <property type="match status" value="1"/>
</dbReference>
<evidence type="ECO:0000313" key="4">
    <source>
        <dbReference type="EMBL" id="BAO54871.1"/>
    </source>
</evidence>
<evidence type="ECO:0000313" key="5">
    <source>
        <dbReference type="Proteomes" id="UP000031760"/>
    </source>
</evidence>
<dbReference type="CDD" id="cd03789">
    <property type="entry name" value="GT9_LPS_heptosyltransferase"/>
    <property type="match status" value="1"/>
</dbReference>
<dbReference type="AlphaFoldDB" id="W8VZN2"/>
<dbReference type="STRING" id="1454201.NMS_0862"/>
<reference evidence="4 5" key="1">
    <citation type="journal article" date="2014" name="Proc. Natl. Acad. Sci. U.S.A.">
        <title>Functional characterization of flavobacteria rhodopsins reveals a unique class of light-driven chloride pump in bacteria.</title>
        <authorList>
            <person name="Yoshizawa S."/>
            <person name="Kumagai Y."/>
            <person name="Kim H."/>
            <person name="Ogura Y."/>
            <person name="Hayashi T."/>
            <person name="Iwasaki W."/>
            <person name="DeLong E.F."/>
            <person name="Kogure K."/>
        </authorList>
    </citation>
    <scope>NUCLEOTIDE SEQUENCE [LARGE SCALE GENOMIC DNA]</scope>
    <source>
        <strain evidence="4 5">S1-08</strain>
    </source>
</reference>
<dbReference type="HOGENOM" id="CLU_038371_3_0_10"/>
<dbReference type="OrthoDB" id="9768048at2"/>
<evidence type="ECO:0000256" key="1">
    <source>
        <dbReference type="ARBA" id="ARBA00022676"/>
    </source>
</evidence>